<proteinExistence type="predicted"/>
<feature type="coiled-coil region" evidence="1">
    <location>
        <begin position="80"/>
        <end position="128"/>
    </location>
</feature>
<dbReference type="RefSeq" id="WP_164041720.1">
    <property type="nucleotide sequence ID" value="NZ_JAAGNZ010000002.1"/>
</dbReference>
<sequence>MMSKEPVQAFAPPVLYREFLTLFNNLLFNRMRLLLLLAICLIPIRLFAQNQVKEVSAAAVDLENCQYELGVVSKQLRDVRNQAKSELKPLQDRISSQEKELEAYRKEIASLKAKNEDLHDKYSRLQASSDATIQSGRVGTVDGSSRSGSYHATSSYRTSQARTYYTGPRGGCYYLTGSGRKQYVDRSLCN</sequence>
<reference evidence="2 3" key="1">
    <citation type="submission" date="2020-02" db="EMBL/GenBank/DDBJ databases">
        <title>Draft genome sequence of two Spirosoma agri KCTC 52727 and Spirosoma terrae KCTC 52035.</title>
        <authorList>
            <person name="Rojas J."/>
            <person name="Ambika Manirajan B."/>
            <person name="Ratering S."/>
            <person name="Suarez C."/>
            <person name="Schnell S."/>
        </authorList>
    </citation>
    <scope>NUCLEOTIDE SEQUENCE [LARGE SCALE GENOMIC DNA]</scope>
    <source>
        <strain evidence="2 3">KCTC 52727</strain>
    </source>
</reference>
<dbReference type="EMBL" id="JAAGNZ010000002">
    <property type="protein sequence ID" value="NEU69251.1"/>
    <property type="molecule type" value="Genomic_DNA"/>
</dbReference>
<evidence type="ECO:0000313" key="3">
    <source>
        <dbReference type="Proteomes" id="UP000477386"/>
    </source>
</evidence>
<organism evidence="2 3">
    <name type="scientific">Spirosoma agri</name>
    <dbReference type="NCBI Taxonomy" id="1987381"/>
    <lineage>
        <taxon>Bacteria</taxon>
        <taxon>Pseudomonadati</taxon>
        <taxon>Bacteroidota</taxon>
        <taxon>Cytophagia</taxon>
        <taxon>Cytophagales</taxon>
        <taxon>Cytophagaceae</taxon>
        <taxon>Spirosoma</taxon>
    </lineage>
</organism>
<gene>
    <name evidence="2" type="ORF">GK091_20355</name>
</gene>
<dbReference type="Gene3D" id="1.20.5.1700">
    <property type="match status" value="1"/>
</dbReference>
<protein>
    <submittedName>
        <fullName evidence="2">Uncharacterized protein</fullName>
    </submittedName>
</protein>
<name>A0A6M0IPF9_9BACT</name>
<keyword evidence="1" id="KW-0175">Coiled coil</keyword>
<evidence type="ECO:0000313" key="2">
    <source>
        <dbReference type="EMBL" id="NEU69251.1"/>
    </source>
</evidence>
<keyword evidence="3" id="KW-1185">Reference proteome</keyword>
<evidence type="ECO:0000256" key="1">
    <source>
        <dbReference type="SAM" id="Coils"/>
    </source>
</evidence>
<dbReference type="Proteomes" id="UP000477386">
    <property type="component" value="Unassembled WGS sequence"/>
</dbReference>
<comment type="caution">
    <text evidence="2">The sequence shown here is derived from an EMBL/GenBank/DDBJ whole genome shotgun (WGS) entry which is preliminary data.</text>
</comment>
<accession>A0A6M0IPF9</accession>
<dbReference type="AlphaFoldDB" id="A0A6M0IPF9"/>